<reference evidence="2" key="1">
    <citation type="submission" date="2009-12" db="EMBL/GenBank/DDBJ databases">
        <title>Complete sequence of Treponema primitia strain ZAS-2.</title>
        <authorList>
            <person name="Tetu S.G."/>
            <person name="Matson E."/>
            <person name="Ren Q."/>
            <person name="Seshadri R."/>
            <person name="Elbourne L."/>
            <person name="Hassan K.A."/>
            <person name="Durkin A."/>
            <person name="Radune D."/>
            <person name="Mohamoud Y."/>
            <person name="Shay R."/>
            <person name="Jin S."/>
            <person name="Zhang X."/>
            <person name="Lucey K."/>
            <person name="Ballor N.R."/>
            <person name="Ottesen E."/>
            <person name="Rosenthal R."/>
            <person name="Allen A."/>
            <person name="Leadbetter J.R."/>
            <person name="Paulsen I.T."/>
        </authorList>
    </citation>
    <scope>NUCLEOTIDE SEQUENCE [LARGE SCALE GENOMIC DNA]</scope>
    <source>
        <strain evidence="2">ATCC BAA-887 / DSM 12427 / ZAS-2</strain>
    </source>
</reference>
<reference evidence="1 2" key="2">
    <citation type="journal article" date="2011" name="ISME J.">
        <title>RNA-seq reveals cooperative metabolic interactions between two termite-gut spirochete species in co-culture.</title>
        <authorList>
            <person name="Rosenthal A.Z."/>
            <person name="Matson E.G."/>
            <person name="Eldar A."/>
            <person name="Leadbetter J.R."/>
        </authorList>
    </citation>
    <scope>NUCLEOTIDE SEQUENCE [LARGE SCALE GENOMIC DNA]</scope>
    <source>
        <strain evidence="2">ATCC BAA-887 / DSM 12427 / ZAS-2</strain>
    </source>
</reference>
<accession>F5YJU7</accession>
<dbReference type="STRING" id="545694.TREPR_2037"/>
<sequence>MKFFFISIISIFFIVSIYAEGSTDSQSQALLFKQKRTEWEGAPDSAVFYECYLVRYNNDSTTLLDFYLKTGQSKDSILFVSNDTSMKIRAQNAEIMLKEPYIIYKCIVFYSVAMLGEAVVNIFKADPVNIRIGILYGDKAYFSDNQRTCIVLDQWPNPTLFTILDMIEYWEKEYNEIISNYDKGLEEAETEQEKYSLLESKAEYIKYYENIISQPLLSLEL</sequence>
<organism evidence="1 2">
    <name type="scientific">Treponema primitia (strain ATCC BAA-887 / DSM 12427 / ZAS-2)</name>
    <dbReference type="NCBI Taxonomy" id="545694"/>
    <lineage>
        <taxon>Bacteria</taxon>
        <taxon>Pseudomonadati</taxon>
        <taxon>Spirochaetota</taxon>
        <taxon>Spirochaetia</taxon>
        <taxon>Spirochaetales</taxon>
        <taxon>Treponemataceae</taxon>
        <taxon>Treponema</taxon>
    </lineage>
</organism>
<dbReference type="AlphaFoldDB" id="F5YJU7"/>
<name>F5YJU7_TREPZ</name>
<dbReference type="KEGG" id="tpi:TREPR_2037"/>
<evidence type="ECO:0000313" key="1">
    <source>
        <dbReference type="EMBL" id="AEF84087.1"/>
    </source>
</evidence>
<keyword evidence="2" id="KW-1185">Reference proteome</keyword>
<protein>
    <submittedName>
        <fullName evidence="1">Uncharacterized protein</fullName>
    </submittedName>
</protein>
<gene>
    <name evidence="1" type="ordered locus">TREPR_2037</name>
</gene>
<proteinExistence type="predicted"/>
<dbReference type="EMBL" id="CP001843">
    <property type="protein sequence ID" value="AEF84087.1"/>
    <property type="molecule type" value="Genomic_DNA"/>
</dbReference>
<evidence type="ECO:0000313" key="2">
    <source>
        <dbReference type="Proteomes" id="UP000009223"/>
    </source>
</evidence>
<dbReference type="HOGENOM" id="CLU_1250188_0_0_12"/>
<dbReference type="Proteomes" id="UP000009223">
    <property type="component" value="Chromosome"/>
</dbReference>
<dbReference type="RefSeq" id="WP_015708124.1">
    <property type="nucleotide sequence ID" value="NC_015578.1"/>
</dbReference>